<name>A0ABU1ET31_9FLAO</name>
<evidence type="ECO:0000313" key="6">
    <source>
        <dbReference type="EMBL" id="MDR5591328.1"/>
    </source>
</evidence>
<dbReference type="InterPro" id="IPR052374">
    <property type="entry name" value="SERAC1"/>
</dbReference>
<keyword evidence="7" id="KW-1185">Reference proteome</keyword>
<sequence>MIKFLAENNRKHLILFIHGFMGGEKTWLEPGVKKIPQYLIDNPEISDHFDLASFTYFSLLSTKIERIKYVFGSIPFGKKRKFKKNLSIDDIKDVLFSHLKEEFEKYEKIILVAHSMGGLISKATILKLKEEDRNKISLFISLAVPHNGSKLADFGRMFLKNPNVHDLAPLSDILDNVTRLWINADTASTLPKTLYFQGKNDNIVPNNSSLGYETRESDIIYSDDDHFSILKPQNENTVVISAIKNSILKTLKNNYDEKKRLIQADISPQSLNELTDKIGKKLGIDSFSINKIAMENNFFPQLSGHLSRRSDTIKNLLKLNPYWLAIHGMYGTGKTQLSVLIQEYLDYRTTWINFKDIEEKFFSIKLFDAFKVKDQNELEAQFSSLSTKIKSLIILDDLPKLGVSDSVDRIFNDFILCCRKNNIYVLSTSNHKLSNSILTVNEDFVFEIQMPLLTREECNEVLATYPKSEGFELKELIYDITEGYPLYLQVVCRYLDKMDWEINQDELLSFFTGKLFTDLTDDTLIKFVSNVEDQKTRDLLYRLNIVRTVITDKEIRVVSECDPQIERPFEKVTTIMGIWLQRDRERFLVSPLIKRLGTQNVSEALVRDINYELGLSILEKGMINQYEVIHVISYFKEANRYENAGFVILNLLKHCLSNPDYFYDFSLGLYTWYYQTIPAQMPLPIRLLIRSLHLSLALARELENLEEIDFLRKDLIPLVDQALEEKVDVYFPSVILSSSYLKENSSLALKYFSYYTNSYTYEQLPELTSVKIEEIEEFDQNIMWLLLLKIEDLTALQQWFNQVEAWNRPINELDNDQAFIISEKLINNFITKEQNSQSPNWIGLVKHFNLIFEKATKLNLEFLRSLSLKMQIQVLSEKLDDILKAEEIFLQKKHLLNEPRSIFLITDELGRQFYYKGNKEKAKEYLLQVVDYELDKFLISKAETYLTLAKITGASSAEKAHSFMTHGLHFVSENIYINEISYIQFKGEFATSLFLLGKTDDAILNFIEGYELLLNTFEENNFYINTQIRYGNAIGYLSYLVKFGNPPGDGYTKPYRGFISNNNDLSDLYYPEKLLINVFNIIEYFEIIKDSEKAEYWADKMFSLKEKYELKVFHRMLTPLTGYIIIKNQLEEVFELHLEILNLTDKLIERDTSKIANPDEKKLVASIQIRERQKRKDPDFDLIMLALNPIVIYLLTKLLKNEIEVFEFKKICRDLIDQYSENFKNKELLNELNYILNHFPTNEKESKDLSIYLHNINSEIVGHLQILTYLICSLQMNSKTAIATHFLLAPTFQLYTGSLNDCIIIPFLLKYWNTKLEMEPQAFRNPDKLSENFQKIHKLKSVLQTKAIFALLADDLRYELKDTDKLFLKEYTDEYGE</sequence>
<protein>
    <recommendedName>
        <fullName evidence="5">GPI inositol-deacylase PGAP1-like alpha/beta domain-containing protein</fullName>
    </recommendedName>
</protein>
<keyword evidence="4" id="KW-0472">Membrane</keyword>
<evidence type="ECO:0000259" key="5">
    <source>
        <dbReference type="Pfam" id="PF07819"/>
    </source>
</evidence>
<keyword evidence="3" id="KW-0256">Endoplasmic reticulum</keyword>
<proteinExistence type="predicted"/>
<evidence type="ECO:0000256" key="1">
    <source>
        <dbReference type="ARBA" id="ARBA00004240"/>
    </source>
</evidence>
<dbReference type="Pfam" id="PF07819">
    <property type="entry name" value="PGAP1"/>
    <property type="match status" value="1"/>
</dbReference>
<dbReference type="PANTHER" id="PTHR48182:SF2">
    <property type="entry name" value="PROTEIN SERAC1"/>
    <property type="match status" value="1"/>
</dbReference>
<dbReference type="InterPro" id="IPR029058">
    <property type="entry name" value="AB_hydrolase_fold"/>
</dbReference>
<gene>
    <name evidence="6" type="ORF">RE431_11830</name>
</gene>
<dbReference type="InterPro" id="IPR027417">
    <property type="entry name" value="P-loop_NTPase"/>
</dbReference>
<feature type="domain" description="GPI inositol-deacylase PGAP1-like alpha/beta" evidence="5">
    <location>
        <begin position="87"/>
        <end position="152"/>
    </location>
</feature>
<accession>A0ABU1ET31</accession>
<organism evidence="6 7">
    <name type="scientific">Christiangramia sediminicola</name>
    <dbReference type="NCBI Taxonomy" id="3073267"/>
    <lineage>
        <taxon>Bacteria</taxon>
        <taxon>Pseudomonadati</taxon>
        <taxon>Bacteroidota</taxon>
        <taxon>Flavobacteriia</taxon>
        <taxon>Flavobacteriales</taxon>
        <taxon>Flavobacteriaceae</taxon>
        <taxon>Christiangramia</taxon>
    </lineage>
</organism>
<dbReference type="Proteomes" id="UP001257234">
    <property type="component" value="Unassembled WGS sequence"/>
</dbReference>
<comment type="caution">
    <text evidence="6">The sequence shown here is derived from an EMBL/GenBank/DDBJ whole genome shotgun (WGS) entry which is preliminary data.</text>
</comment>
<dbReference type="SUPFAM" id="SSF52540">
    <property type="entry name" value="P-loop containing nucleoside triphosphate hydrolases"/>
    <property type="match status" value="1"/>
</dbReference>
<dbReference type="EMBL" id="JAVJIU010000004">
    <property type="protein sequence ID" value="MDR5591328.1"/>
    <property type="molecule type" value="Genomic_DNA"/>
</dbReference>
<reference evidence="7" key="1">
    <citation type="submission" date="2023-07" db="EMBL/GenBank/DDBJ databases">
        <title>Christiangramia sp. SM2212., a novel bacterium of the family Flavobacteriaceae isolated from the sea sediment.</title>
        <authorList>
            <person name="Wang J."/>
            <person name="Zhang X."/>
        </authorList>
    </citation>
    <scope>NUCLEOTIDE SEQUENCE [LARGE SCALE GENOMIC DNA]</scope>
    <source>
        <strain evidence="7">SM2212</strain>
    </source>
</reference>
<dbReference type="Gene3D" id="3.40.50.300">
    <property type="entry name" value="P-loop containing nucleotide triphosphate hydrolases"/>
    <property type="match status" value="1"/>
</dbReference>
<dbReference type="Gene3D" id="3.40.50.1820">
    <property type="entry name" value="alpha/beta hydrolase"/>
    <property type="match status" value="1"/>
</dbReference>
<dbReference type="InterPro" id="IPR012908">
    <property type="entry name" value="PGAP1-ab_dom-like"/>
</dbReference>
<comment type="subcellular location">
    <subcellularLocation>
        <location evidence="1">Endoplasmic reticulum</location>
    </subcellularLocation>
    <subcellularLocation>
        <location evidence="2">Membrane</location>
    </subcellularLocation>
</comment>
<evidence type="ECO:0000313" key="7">
    <source>
        <dbReference type="Proteomes" id="UP001257234"/>
    </source>
</evidence>
<dbReference type="PANTHER" id="PTHR48182">
    <property type="entry name" value="PROTEIN SERAC1"/>
    <property type="match status" value="1"/>
</dbReference>
<evidence type="ECO:0000256" key="2">
    <source>
        <dbReference type="ARBA" id="ARBA00004370"/>
    </source>
</evidence>
<dbReference type="RefSeq" id="WP_309562191.1">
    <property type="nucleotide sequence ID" value="NZ_JAVJIU010000004.1"/>
</dbReference>
<evidence type="ECO:0000256" key="3">
    <source>
        <dbReference type="ARBA" id="ARBA00022824"/>
    </source>
</evidence>
<evidence type="ECO:0000256" key="4">
    <source>
        <dbReference type="ARBA" id="ARBA00023136"/>
    </source>
</evidence>
<dbReference type="SUPFAM" id="SSF53474">
    <property type="entry name" value="alpha/beta-Hydrolases"/>
    <property type="match status" value="1"/>
</dbReference>